<accession>X1EII1</accession>
<gene>
    <name evidence="1" type="ORF">S03H2_08872</name>
</gene>
<evidence type="ECO:0000313" key="1">
    <source>
        <dbReference type="EMBL" id="GAH20170.1"/>
    </source>
</evidence>
<feature type="non-terminal residue" evidence="1">
    <location>
        <position position="56"/>
    </location>
</feature>
<comment type="caution">
    <text evidence="1">The sequence shown here is derived from an EMBL/GenBank/DDBJ whole genome shotgun (WGS) entry which is preliminary data.</text>
</comment>
<proteinExistence type="predicted"/>
<dbReference type="EMBL" id="BARU01004398">
    <property type="protein sequence ID" value="GAH20170.1"/>
    <property type="molecule type" value="Genomic_DNA"/>
</dbReference>
<sequence length="56" mass="6408">MNYFYYPEDFSKLTTLFLKILVPLGARTSDKVIAVSKNSKKDIVKILKIPESKICV</sequence>
<reference evidence="1" key="1">
    <citation type="journal article" date="2014" name="Front. Microbiol.">
        <title>High frequency of phylogenetically diverse reductive dehalogenase-homologous genes in deep subseafloor sedimentary metagenomes.</title>
        <authorList>
            <person name="Kawai M."/>
            <person name="Futagami T."/>
            <person name="Toyoda A."/>
            <person name="Takaki Y."/>
            <person name="Nishi S."/>
            <person name="Hori S."/>
            <person name="Arai W."/>
            <person name="Tsubouchi T."/>
            <person name="Morono Y."/>
            <person name="Uchiyama I."/>
            <person name="Ito T."/>
            <person name="Fujiyama A."/>
            <person name="Inagaki F."/>
            <person name="Takami H."/>
        </authorList>
    </citation>
    <scope>NUCLEOTIDE SEQUENCE</scope>
    <source>
        <strain evidence="1">Expedition CK06-06</strain>
    </source>
</reference>
<dbReference type="AlphaFoldDB" id="X1EII1"/>
<organism evidence="1">
    <name type="scientific">marine sediment metagenome</name>
    <dbReference type="NCBI Taxonomy" id="412755"/>
    <lineage>
        <taxon>unclassified sequences</taxon>
        <taxon>metagenomes</taxon>
        <taxon>ecological metagenomes</taxon>
    </lineage>
</organism>
<dbReference type="SUPFAM" id="SSF53756">
    <property type="entry name" value="UDP-Glycosyltransferase/glycogen phosphorylase"/>
    <property type="match status" value="1"/>
</dbReference>
<name>X1EII1_9ZZZZ</name>
<protein>
    <submittedName>
        <fullName evidence="1">Uncharacterized protein</fullName>
    </submittedName>
</protein>